<dbReference type="AlphaFoldDB" id="A0AAQ0BVA0"/>
<accession>A0AAQ0BVA0</accession>
<gene>
    <name evidence="1" type="ORF">I6H06_13120</name>
</gene>
<dbReference type="RefSeq" id="WP_045678919.1">
    <property type="nucleotide sequence ID" value="NZ_CP033641.1"/>
</dbReference>
<reference evidence="1 2" key="1">
    <citation type="submission" date="2020-12" db="EMBL/GenBank/DDBJ databases">
        <title>FDA dAtabase for Regulatory Grade micrObial Sequences (FDA-ARGOS): Supporting development and validation of Infectious Disease Dx tests.</title>
        <authorList>
            <person name="Minogue T."/>
            <person name="Wolcott M."/>
            <person name="Wasieloski L."/>
            <person name="Aguilar W."/>
            <person name="Moore D."/>
            <person name="Jaissle J."/>
            <person name="Tallon L."/>
            <person name="Sadzewicz L."/>
            <person name="Zhao X."/>
            <person name="Boylan J."/>
            <person name="Ott S."/>
            <person name="Bowen H."/>
            <person name="Vavikolanu K."/>
            <person name="Mehta A."/>
            <person name="Aluvathingal J."/>
            <person name="Nadendla S."/>
            <person name="Yan Y."/>
            <person name="Sichtig H."/>
        </authorList>
    </citation>
    <scope>NUCLEOTIDE SEQUENCE [LARGE SCALE GENOMIC DNA]</scope>
    <source>
        <strain evidence="1 2">FDAARGOS_949</strain>
    </source>
</reference>
<dbReference type="GeneID" id="45698310"/>
<sequence>MQPTSTPPSKPNWRTWSAADKLALLQTLKARNRLSWKPLPGPQSQAYACRADVILYGGAAGGGKTDLALGKALTQHQRALILRREYPQLSGMIDRSREIYSEYGAFNQKGVWRCEFAGKKRLIEFGSVQYEDDKLKYQGRPHDLKVFDEAANFLESQVEFIAGWNRSEDPNQLCQVLLCSNPPTDATGDWLIRWFAPWLDPMHPNPAAPGELRYFASVAGRQIECADGRPFIIAEQENGDQVLVYEFDPTTVDAVDIIRPLTRTFIPARVTDNPFYAQSGYVAKLQALPEPLRSKMLYGDFAAGREDDPWQVIPSEWVRLAQERWRARSRPRIPMTALGVDVARGGQDQSIYTPRYGNWFDEQVCQPGLATPDGFVVAQQVFNLREPSTLVNLDVVGVGASPFDIIHQVIGDKIWGISGAARTDELDMSGQFGFVNLRALLWWRMREALDPINGEDLAIPPDPALAADLCAPRYRKAPRGILVESKEEIKKRIGRSPDRGDSAVYALPERSGGFAFGSL</sequence>
<dbReference type="Gene3D" id="3.30.420.240">
    <property type="match status" value="1"/>
</dbReference>
<evidence type="ECO:0000313" key="1">
    <source>
        <dbReference type="EMBL" id="QPQ93217.1"/>
    </source>
</evidence>
<dbReference type="EMBL" id="CP065601">
    <property type="protein sequence ID" value="QPQ93217.1"/>
    <property type="molecule type" value="Genomic_DNA"/>
</dbReference>
<evidence type="ECO:0000313" key="2">
    <source>
        <dbReference type="Proteomes" id="UP000594892"/>
    </source>
</evidence>
<name>A0AAQ0BVA0_BURGL</name>
<organism evidence="1 2">
    <name type="scientific">Burkholderia glumae</name>
    <name type="common">Pseudomonas glumae</name>
    <dbReference type="NCBI Taxonomy" id="337"/>
    <lineage>
        <taxon>Bacteria</taxon>
        <taxon>Pseudomonadati</taxon>
        <taxon>Pseudomonadota</taxon>
        <taxon>Betaproteobacteria</taxon>
        <taxon>Burkholderiales</taxon>
        <taxon>Burkholderiaceae</taxon>
        <taxon>Burkholderia</taxon>
    </lineage>
</organism>
<dbReference type="InterPro" id="IPR027417">
    <property type="entry name" value="P-loop_NTPase"/>
</dbReference>
<dbReference type="Proteomes" id="UP000594892">
    <property type="component" value="Chromosome 2"/>
</dbReference>
<proteinExistence type="predicted"/>
<protein>
    <submittedName>
        <fullName evidence="1">Terminase</fullName>
    </submittedName>
</protein>
<dbReference type="Gene3D" id="3.40.50.300">
    <property type="entry name" value="P-loop containing nucleotide triphosphate hydrolases"/>
    <property type="match status" value="1"/>
</dbReference>